<comment type="caution">
    <text evidence="22">The sequence shown here is derived from an EMBL/GenBank/DDBJ whole genome shotgun (WGS) entry which is preliminary data.</text>
</comment>
<keyword evidence="6" id="KW-0121">Carboxypeptidase</keyword>
<dbReference type="Gene3D" id="1.10.3810.10">
    <property type="entry name" value="Biosynthetic peptidoglycan transglycosylase-like"/>
    <property type="match status" value="1"/>
</dbReference>
<organism evidence="22 23">
    <name type="scientific">Winogradskyella bathintestinalis</name>
    <dbReference type="NCBI Taxonomy" id="3035208"/>
    <lineage>
        <taxon>Bacteria</taxon>
        <taxon>Pseudomonadati</taxon>
        <taxon>Bacteroidota</taxon>
        <taxon>Flavobacteriia</taxon>
        <taxon>Flavobacteriales</taxon>
        <taxon>Flavobacteriaceae</taxon>
        <taxon>Winogradskyella</taxon>
    </lineage>
</organism>
<evidence type="ECO:0000256" key="3">
    <source>
        <dbReference type="ARBA" id="ARBA00007090"/>
    </source>
</evidence>
<evidence type="ECO:0000256" key="17">
    <source>
        <dbReference type="ARBA" id="ARBA00049902"/>
    </source>
</evidence>
<evidence type="ECO:0000256" key="2">
    <source>
        <dbReference type="ARBA" id="ARBA00004752"/>
    </source>
</evidence>
<evidence type="ECO:0000313" key="23">
    <source>
        <dbReference type="Proteomes" id="UP001231197"/>
    </source>
</evidence>
<accession>A0ABT7ZRL4</accession>
<evidence type="ECO:0000256" key="19">
    <source>
        <dbReference type="SAM" id="Phobius"/>
    </source>
</evidence>
<keyword evidence="10" id="KW-0378">Hydrolase</keyword>
<evidence type="ECO:0000256" key="4">
    <source>
        <dbReference type="ARBA" id="ARBA00007739"/>
    </source>
</evidence>
<dbReference type="SUPFAM" id="SSF53955">
    <property type="entry name" value="Lysozyme-like"/>
    <property type="match status" value="1"/>
</dbReference>
<feature type="transmembrane region" description="Helical" evidence="19">
    <location>
        <begin position="21"/>
        <end position="46"/>
    </location>
</feature>
<evidence type="ECO:0000256" key="5">
    <source>
        <dbReference type="ARBA" id="ARBA00022475"/>
    </source>
</evidence>
<dbReference type="Proteomes" id="UP001231197">
    <property type="component" value="Unassembled WGS sequence"/>
</dbReference>
<keyword evidence="9" id="KW-0808">Transferase</keyword>
<keyword evidence="19" id="KW-1133">Transmembrane helix</keyword>
<comment type="catalytic activity">
    <reaction evidence="17">
        <text>[GlcNAc-(1-&gt;4)-Mur2Ac(oyl-L-Ala-gamma-D-Glu-L-Lys-D-Ala-D-Ala)](n)-di-trans,octa-cis-undecaprenyl diphosphate + beta-D-GlcNAc-(1-&gt;4)-Mur2Ac(oyl-L-Ala-gamma-D-Glu-L-Lys-D-Ala-D-Ala)-di-trans,octa-cis-undecaprenyl diphosphate = [GlcNAc-(1-&gt;4)-Mur2Ac(oyl-L-Ala-gamma-D-Glu-L-Lys-D-Ala-D-Ala)](n+1)-di-trans,octa-cis-undecaprenyl diphosphate + di-trans,octa-cis-undecaprenyl diphosphate + H(+)</text>
        <dbReference type="Rhea" id="RHEA:23708"/>
        <dbReference type="Rhea" id="RHEA-COMP:9602"/>
        <dbReference type="Rhea" id="RHEA-COMP:9603"/>
        <dbReference type="ChEBI" id="CHEBI:15378"/>
        <dbReference type="ChEBI" id="CHEBI:58405"/>
        <dbReference type="ChEBI" id="CHEBI:60033"/>
        <dbReference type="ChEBI" id="CHEBI:78435"/>
        <dbReference type="EC" id="2.4.99.28"/>
    </reaction>
</comment>
<evidence type="ECO:0000256" key="13">
    <source>
        <dbReference type="ARBA" id="ARBA00023136"/>
    </source>
</evidence>
<dbReference type="InterPro" id="IPR050396">
    <property type="entry name" value="Glycosyltr_51/Transpeptidase"/>
</dbReference>
<dbReference type="PANTHER" id="PTHR32282">
    <property type="entry name" value="BINDING PROTEIN TRANSPEPTIDASE, PUTATIVE-RELATED"/>
    <property type="match status" value="1"/>
</dbReference>
<keyword evidence="23" id="KW-1185">Reference proteome</keyword>
<keyword evidence="8" id="KW-0328">Glycosyltransferase</keyword>
<comment type="catalytic activity">
    <reaction evidence="16">
        <text>Preferential cleavage: (Ac)2-L-Lys-D-Ala-|-D-Ala. Also transpeptidation of peptidyl-alanyl moieties that are N-acyl substituents of D-alanine.</text>
        <dbReference type="EC" id="3.4.16.4"/>
    </reaction>
</comment>
<dbReference type="InterPro" id="IPR036950">
    <property type="entry name" value="PBP_transglycosylase"/>
</dbReference>
<evidence type="ECO:0000256" key="1">
    <source>
        <dbReference type="ARBA" id="ARBA00004236"/>
    </source>
</evidence>
<dbReference type="InterPro" id="IPR012338">
    <property type="entry name" value="Beta-lactam/transpept-like"/>
</dbReference>
<proteinExistence type="inferred from homology"/>
<dbReference type="InterPro" id="IPR001264">
    <property type="entry name" value="Glyco_trans_51"/>
</dbReference>
<gene>
    <name evidence="22" type="ORF">QMA06_02880</name>
</gene>
<keyword evidence="12" id="KW-0573">Peptidoglycan synthesis</keyword>
<keyword evidence="11" id="KW-0133">Cell shape</keyword>
<comment type="similarity">
    <text evidence="4">In the N-terminal section; belongs to the glycosyltransferase 51 family.</text>
</comment>
<dbReference type="PANTHER" id="PTHR32282:SF11">
    <property type="entry name" value="PENICILLIN-BINDING PROTEIN 1B"/>
    <property type="match status" value="1"/>
</dbReference>
<dbReference type="RefSeq" id="WP_290205346.1">
    <property type="nucleotide sequence ID" value="NZ_JASDDK010000001.1"/>
</dbReference>
<evidence type="ECO:0000256" key="10">
    <source>
        <dbReference type="ARBA" id="ARBA00022801"/>
    </source>
</evidence>
<evidence type="ECO:0000259" key="21">
    <source>
        <dbReference type="Pfam" id="PF00912"/>
    </source>
</evidence>
<keyword evidence="13 19" id="KW-0472">Membrane</keyword>
<evidence type="ECO:0000256" key="14">
    <source>
        <dbReference type="ARBA" id="ARBA00023268"/>
    </source>
</evidence>
<keyword evidence="5" id="KW-1003">Cell membrane</keyword>
<dbReference type="Gene3D" id="3.40.710.10">
    <property type="entry name" value="DD-peptidase/beta-lactamase superfamily"/>
    <property type="match status" value="2"/>
</dbReference>
<evidence type="ECO:0000256" key="9">
    <source>
        <dbReference type="ARBA" id="ARBA00022679"/>
    </source>
</evidence>
<feature type="domain" description="Glycosyl transferase family 51" evidence="21">
    <location>
        <begin position="71"/>
        <end position="250"/>
    </location>
</feature>
<evidence type="ECO:0000256" key="18">
    <source>
        <dbReference type="SAM" id="MobiDB-lite"/>
    </source>
</evidence>
<comment type="pathway">
    <text evidence="2">Cell wall biogenesis; peptidoglycan biosynthesis.</text>
</comment>
<evidence type="ECO:0000256" key="8">
    <source>
        <dbReference type="ARBA" id="ARBA00022676"/>
    </source>
</evidence>
<dbReference type="SUPFAM" id="SSF56601">
    <property type="entry name" value="beta-lactamase/transpeptidase-like"/>
    <property type="match status" value="1"/>
</dbReference>
<keyword evidence="15" id="KW-0961">Cell wall biogenesis/degradation</keyword>
<keyword evidence="19" id="KW-0812">Transmembrane</keyword>
<dbReference type="EMBL" id="JASDDK010000001">
    <property type="protein sequence ID" value="MDN3491650.1"/>
    <property type="molecule type" value="Genomic_DNA"/>
</dbReference>
<evidence type="ECO:0000256" key="12">
    <source>
        <dbReference type="ARBA" id="ARBA00022984"/>
    </source>
</evidence>
<feature type="domain" description="Penicillin-binding protein transpeptidase" evidence="20">
    <location>
        <begin position="441"/>
        <end position="698"/>
    </location>
</feature>
<feature type="compositionally biased region" description="Acidic residues" evidence="18">
    <location>
        <begin position="769"/>
        <end position="784"/>
    </location>
</feature>
<comment type="subcellular location">
    <subcellularLocation>
        <location evidence="1">Cell membrane</location>
    </subcellularLocation>
</comment>
<evidence type="ECO:0000256" key="16">
    <source>
        <dbReference type="ARBA" id="ARBA00034000"/>
    </source>
</evidence>
<evidence type="ECO:0000313" key="22">
    <source>
        <dbReference type="EMBL" id="MDN3491650.1"/>
    </source>
</evidence>
<evidence type="ECO:0000259" key="20">
    <source>
        <dbReference type="Pfam" id="PF00905"/>
    </source>
</evidence>
<dbReference type="Pfam" id="PF00905">
    <property type="entry name" value="Transpeptidase"/>
    <property type="match status" value="1"/>
</dbReference>
<dbReference type="Pfam" id="PF00912">
    <property type="entry name" value="Transgly"/>
    <property type="match status" value="1"/>
</dbReference>
<protein>
    <submittedName>
        <fullName evidence="22">Transglycosylase domain-containing protein</fullName>
    </submittedName>
</protein>
<sequence>MAKKKTTKSKTETLDFSKYVRWFWMVFLAGILAVVMLFLFASWGFLGEMPDHTKLENPETNLATEIISSDNKTLGKFYFNDNRTPVGFEDLPQNIVDALIATEDIRYYDHSGIDARGTLRAFSKFGSGGGASTISQQLAKQLFTKQVSSNKIERLFQKFREWIIAIRLERQYTKEEIIAQYFNIYDFGNNGDGIRSASRIYFNKEPKDLNLKESAMLVGMFKNSSLYNPIPSKNPVGVKNRRNVVLAQMKKYEYISEEIKDSLQKTELDLDFTPENHREGIATYFREYLRGFMKEWAKEETNRKPDGSKYDLYTDGLKIYTTIDSRMQQYAEDAIAQHMPRLQAEFDIQNTPERNKTTPFLELSQAEVKKLLNDGMKRGERWRILKAQGKSDKEIRASFDKPTEMTVFKWKDGKASEVDTVMKPIDSMRYYKSFLRPGMMSMDPLTGHVKAWVGGMNYKHFQYDMVKQGTRQVGSTFKPFVYATAIDQLQFSPCDSFPRTPITIEANKFGNPEAWTTKNSDGNYSGKQTLKDALASSTNTVTARLINEIGPQPVVEMAKKLGVTADILPVPAIALGTADISVYEMVAAYSTFANKGVYNKPVMVTRIEDKNGTVLYQFAPESKDVLSEEVAYVTVNLMEGVTQAGSGRRLRHKGVDKYNHVYREIMTGYPYELKNPIAGKTGTTQNQSDGWFMGMVPNLVTGVWVGAEDRAVHFKSITYGQGASMALPIWGLYMKACYEDETLEVSDGQFEKPSDLKIDINCEARDEGDLGSDEDPEDSMDFDF</sequence>
<dbReference type="InterPro" id="IPR001460">
    <property type="entry name" value="PCN-bd_Tpept"/>
</dbReference>
<feature type="region of interest" description="Disordered" evidence="18">
    <location>
        <begin position="761"/>
        <end position="784"/>
    </location>
</feature>
<name>A0ABT7ZRL4_9FLAO</name>
<keyword evidence="7" id="KW-0645">Protease</keyword>
<evidence type="ECO:0000256" key="11">
    <source>
        <dbReference type="ARBA" id="ARBA00022960"/>
    </source>
</evidence>
<reference evidence="22 23" key="1">
    <citation type="journal article" date="2023" name="Int. J. Syst. Evol. Microbiol.">
        <title>Winogradskyella bathintestinalis sp. nov., isolated from the intestine of the deep-sea loosejaw dragonfish, Malacosteus niger.</title>
        <authorList>
            <person name="Uniacke-Lowe S."/>
            <person name="Johnson C.N."/>
            <person name="Stanton C."/>
            <person name="Hill C."/>
            <person name="Ross P."/>
        </authorList>
    </citation>
    <scope>NUCLEOTIDE SEQUENCE [LARGE SCALE GENOMIC DNA]</scope>
    <source>
        <strain evidence="22 23">APC 3343</strain>
    </source>
</reference>
<evidence type="ECO:0000256" key="7">
    <source>
        <dbReference type="ARBA" id="ARBA00022670"/>
    </source>
</evidence>
<keyword evidence="14" id="KW-0511">Multifunctional enzyme</keyword>
<evidence type="ECO:0000256" key="15">
    <source>
        <dbReference type="ARBA" id="ARBA00023316"/>
    </source>
</evidence>
<evidence type="ECO:0000256" key="6">
    <source>
        <dbReference type="ARBA" id="ARBA00022645"/>
    </source>
</evidence>
<comment type="similarity">
    <text evidence="3">In the C-terminal section; belongs to the transpeptidase family.</text>
</comment>
<dbReference type="InterPro" id="IPR023346">
    <property type="entry name" value="Lysozyme-like_dom_sf"/>
</dbReference>